<keyword evidence="1" id="KW-0812">Transmembrane</keyword>
<dbReference type="GeneID" id="19735942"/>
<keyword evidence="3" id="KW-1185">Reference proteome</keyword>
<feature type="transmembrane region" description="Helical" evidence="1">
    <location>
        <begin position="20"/>
        <end position="42"/>
    </location>
</feature>
<keyword evidence="1" id="KW-0472">Membrane</keyword>
<proteinExistence type="predicted"/>
<sequence length="46" mass="5244">MNKYIWIILIVICVNGLASYFQNTALTIIAILTTLACLVYLIKNRK</sequence>
<evidence type="ECO:0000313" key="3">
    <source>
        <dbReference type="Proteomes" id="UP000026993"/>
    </source>
</evidence>
<protein>
    <recommendedName>
        <fullName evidence="4">Transmembrane protein</fullName>
    </recommendedName>
</protein>
<dbReference type="EMBL" id="KJ094023">
    <property type="protein sequence ID" value="AHL18806.1"/>
    <property type="molecule type" value="Genomic_DNA"/>
</dbReference>
<accession>A0A059T7R8</accession>
<evidence type="ECO:0000256" key="1">
    <source>
        <dbReference type="SAM" id="Phobius"/>
    </source>
</evidence>
<gene>
    <name evidence="2" type="ORF">LP101_027</name>
</gene>
<keyword evidence="1" id="KW-1133">Transmembrane helix</keyword>
<evidence type="ECO:0008006" key="4">
    <source>
        <dbReference type="Google" id="ProtNLM"/>
    </source>
</evidence>
<dbReference type="RefSeq" id="YP_009044828.1">
    <property type="nucleotide sequence ID" value="NC_024387.1"/>
</dbReference>
<organism evidence="2 3">
    <name type="scientific">Listeria phage LP-101</name>
    <dbReference type="NCBI Taxonomy" id="1458856"/>
    <lineage>
        <taxon>Viruses</taxon>
        <taxon>Duplodnaviria</taxon>
        <taxon>Heunggongvirae</taxon>
        <taxon>Uroviricota</taxon>
        <taxon>Caudoviricetes</taxon>
        <taxon>Trabyvirinae</taxon>
        <taxon>Slepowronvirus</taxon>
        <taxon>Slepowronvirus LP101</taxon>
    </lineage>
</organism>
<dbReference type="Proteomes" id="UP000026993">
    <property type="component" value="Segment"/>
</dbReference>
<reference evidence="2 3" key="1">
    <citation type="journal article" date="2014" name="Appl. Environ. Microbiol.">
        <title>Comparative genomic and morphological analysis of Listeria phages isolated from farm environments.</title>
        <authorList>
            <person name="Denes T."/>
            <person name="Vongkamjan K."/>
            <person name="Ackermann H.W."/>
            <person name="Moreno Switt A.I."/>
            <person name="Wiedmann M."/>
            <person name="den Bakker H.C."/>
        </authorList>
    </citation>
    <scope>NUCLEOTIDE SEQUENCE [LARGE SCALE GENOMIC DNA]</scope>
</reference>
<name>A0A059T7R8_9CAUD</name>
<evidence type="ECO:0000313" key="2">
    <source>
        <dbReference type="EMBL" id="AHL18806.1"/>
    </source>
</evidence>
<dbReference type="KEGG" id="vg:19735942"/>